<feature type="domain" description="TRUD" evidence="5">
    <location>
        <begin position="364"/>
        <end position="611"/>
    </location>
</feature>
<dbReference type="NCBIfam" id="TIGR00094">
    <property type="entry name" value="tRNA_TruD_broad"/>
    <property type="match status" value="1"/>
</dbReference>
<dbReference type="GO" id="GO:0003723">
    <property type="term" value="F:RNA binding"/>
    <property type="evidence" value="ECO:0007669"/>
    <property type="project" value="InterPro"/>
</dbReference>
<dbReference type="GO" id="GO:0005634">
    <property type="term" value="C:nucleus"/>
    <property type="evidence" value="ECO:0007669"/>
    <property type="project" value="TreeGrafter"/>
</dbReference>
<comment type="similarity">
    <text evidence="1">Belongs to the pseudouridine synthase TruD family.</text>
</comment>
<feature type="region of interest" description="Disordered" evidence="4">
    <location>
        <begin position="211"/>
        <end position="237"/>
    </location>
</feature>
<dbReference type="InterPro" id="IPR020119">
    <property type="entry name" value="PsdUridine_synth_TruD_CS"/>
</dbReference>
<dbReference type="CDD" id="cd02576">
    <property type="entry name" value="PseudoU_synth_ScPUS7"/>
    <property type="match status" value="1"/>
</dbReference>
<evidence type="ECO:0000256" key="1">
    <source>
        <dbReference type="ARBA" id="ARBA00007953"/>
    </source>
</evidence>
<name>A0A9P8Q297_WICPI</name>
<evidence type="ECO:0000313" key="6">
    <source>
        <dbReference type="EMBL" id="KAH3681940.1"/>
    </source>
</evidence>
<dbReference type="PANTHER" id="PTHR13326">
    <property type="entry name" value="TRNA PSEUDOURIDINE SYNTHASE D"/>
    <property type="match status" value="1"/>
</dbReference>
<dbReference type="Gene3D" id="3.30.2350.20">
    <property type="entry name" value="TruD, catalytic domain"/>
    <property type="match status" value="2"/>
</dbReference>
<dbReference type="PANTHER" id="PTHR13326:SF21">
    <property type="entry name" value="PSEUDOURIDYLATE SYNTHASE PUS7L"/>
    <property type="match status" value="1"/>
</dbReference>
<evidence type="ECO:0000256" key="3">
    <source>
        <dbReference type="ARBA" id="ARBA00023235"/>
    </source>
</evidence>
<keyword evidence="3" id="KW-0413">Isomerase</keyword>
<dbReference type="InterPro" id="IPR020103">
    <property type="entry name" value="PsdUridine_synth_cat_dom_sf"/>
</dbReference>
<proteinExistence type="inferred from homology"/>
<evidence type="ECO:0000256" key="2">
    <source>
        <dbReference type="ARBA" id="ARBA00022694"/>
    </source>
</evidence>
<dbReference type="PIRSF" id="PIRSF037016">
    <property type="entry name" value="Pseudouridin_synth_euk_prd"/>
    <property type="match status" value="1"/>
</dbReference>
<accession>A0A9P8Q297</accession>
<gene>
    <name evidence="6" type="ORF">WICPIJ_007102</name>
</gene>
<feature type="compositionally biased region" description="Basic and acidic residues" evidence="4">
    <location>
        <begin position="221"/>
        <end position="231"/>
    </location>
</feature>
<feature type="compositionally biased region" description="Low complexity" evidence="4">
    <location>
        <begin position="11"/>
        <end position="25"/>
    </location>
</feature>
<dbReference type="InterPro" id="IPR001656">
    <property type="entry name" value="PsdUridine_synth_TruD"/>
</dbReference>
<dbReference type="PROSITE" id="PS01268">
    <property type="entry name" value="UPF0024"/>
    <property type="match status" value="1"/>
</dbReference>
<feature type="compositionally biased region" description="Basic and acidic residues" evidence="4">
    <location>
        <begin position="105"/>
        <end position="132"/>
    </location>
</feature>
<evidence type="ECO:0000256" key="4">
    <source>
        <dbReference type="SAM" id="MobiDB-lite"/>
    </source>
</evidence>
<comment type="caution">
    <text evidence="6">The sequence shown here is derived from an EMBL/GenBank/DDBJ whole genome shotgun (WGS) entry which is preliminary data.</text>
</comment>
<dbReference type="EMBL" id="JAEUBG010004152">
    <property type="protein sequence ID" value="KAH3681940.1"/>
    <property type="molecule type" value="Genomic_DNA"/>
</dbReference>
<dbReference type="PROSITE" id="PS50984">
    <property type="entry name" value="TRUD"/>
    <property type="match status" value="1"/>
</dbReference>
<dbReference type="InterPro" id="IPR042214">
    <property type="entry name" value="TruD_catalytic"/>
</dbReference>
<dbReference type="GO" id="GO:0001522">
    <property type="term" value="P:pseudouridine synthesis"/>
    <property type="evidence" value="ECO:0007669"/>
    <property type="project" value="InterPro"/>
</dbReference>
<protein>
    <recommendedName>
        <fullName evidence="5">TRUD domain-containing protein</fullName>
    </recommendedName>
</protein>
<feature type="compositionally biased region" description="Basic and acidic residues" evidence="4">
    <location>
        <begin position="26"/>
        <end position="35"/>
    </location>
</feature>
<sequence length="694" mass="79012">MSSEKRELETVEPTTVGVTAAATEESQLKKQKTEQEQEVSTAVKPKGIQEQDVGITTYISSALPGFLGTIKQRYTDFQVNEIDLNGEVVRLLDQGIKITPKPKKEKTEVKTSDESNETKKTEEEPKTEEFQLDPAHRIELLELFGEEELTKIEELLKTAPNANASFTSTKSFESKQTRGQIHQLVRTAFQGKLETKTSADNTFEFTLNKRSSRVNKQLQQQRRDQDNKDENGVENWGAGPTTKFLHFTMYKENKETMECASLLARFLRMKPNDFRFAGTKDRRGITAQRVCLHKVRVERISNLNRTLRGIKLGGFKYQENDLALGDLKGNEFLIAIRDVKGFQEGSEVSEEDVSALLKSLSEQGFINYYGMQRFGTFSVSTHAVGKEILLSNWKSAVELILSEQELVSPDSKEARQIWSQSRDPKQTLEAMPRKCIAECAILKHLSNCKKTEAGEYSENDCFFAISKIPRNLRIMYGHAYQSYVWNCAASERVKLFGTTVIEGDLVLEHSQDSNNEDSVNVMDEDGFEEDVRKDKFQRARPLSAEEVASGKYTIFDVVLPTPGFDIKYPSNEALFNVYKDVMGKDGLNPEDMTRKVKEFSFAGSYRSLISKPANVEYFLRRYDESTDDLIYTDLELLQQNKERSEQIRPTKEDGKRLALILKFQLDTSAYATMALREIMKCDTSRHGDLCDVKV</sequence>
<evidence type="ECO:0000259" key="5">
    <source>
        <dbReference type="PROSITE" id="PS50984"/>
    </source>
</evidence>
<dbReference type="AlphaFoldDB" id="A0A9P8Q297"/>
<dbReference type="SUPFAM" id="SSF55120">
    <property type="entry name" value="Pseudouridine synthase"/>
    <property type="match status" value="1"/>
</dbReference>
<keyword evidence="7" id="KW-1185">Reference proteome</keyword>
<evidence type="ECO:0000313" key="7">
    <source>
        <dbReference type="Proteomes" id="UP000774326"/>
    </source>
</evidence>
<dbReference type="GO" id="GO:0009982">
    <property type="term" value="F:pseudouridine synthase activity"/>
    <property type="evidence" value="ECO:0007669"/>
    <property type="project" value="InterPro"/>
</dbReference>
<organism evidence="6 7">
    <name type="scientific">Wickerhamomyces pijperi</name>
    <name type="common">Yeast</name>
    <name type="synonym">Pichia pijperi</name>
    <dbReference type="NCBI Taxonomy" id="599730"/>
    <lineage>
        <taxon>Eukaryota</taxon>
        <taxon>Fungi</taxon>
        <taxon>Dikarya</taxon>
        <taxon>Ascomycota</taxon>
        <taxon>Saccharomycotina</taxon>
        <taxon>Saccharomycetes</taxon>
        <taxon>Phaffomycetales</taxon>
        <taxon>Wickerhamomycetaceae</taxon>
        <taxon>Wickerhamomyces</taxon>
    </lineage>
</organism>
<feature type="region of interest" description="Disordered" evidence="4">
    <location>
        <begin position="102"/>
        <end position="132"/>
    </location>
</feature>
<dbReference type="InterPro" id="IPR011760">
    <property type="entry name" value="PsdUridine_synth_TruD_insert"/>
</dbReference>
<dbReference type="Pfam" id="PF01142">
    <property type="entry name" value="TruD"/>
    <property type="match status" value="1"/>
</dbReference>
<reference evidence="6" key="1">
    <citation type="journal article" date="2021" name="Open Biol.">
        <title>Shared evolutionary footprints suggest mitochondrial oxidative damage underlies multiple complex I losses in fungi.</title>
        <authorList>
            <person name="Schikora-Tamarit M.A."/>
            <person name="Marcet-Houben M."/>
            <person name="Nosek J."/>
            <person name="Gabaldon T."/>
        </authorList>
    </citation>
    <scope>NUCLEOTIDE SEQUENCE</scope>
    <source>
        <strain evidence="6">CBS2887</strain>
    </source>
</reference>
<dbReference type="OrthoDB" id="447290at2759"/>
<feature type="compositionally biased region" description="Polar residues" evidence="4">
    <location>
        <begin position="211"/>
        <end position="220"/>
    </location>
</feature>
<dbReference type="GO" id="GO:0008033">
    <property type="term" value="P:tRNA processing"/>
    <property type="evidence" value="ECO:0007669"/>
    <property type="project" value="UniProtKB-KW"/>
</dbReference>
<keyword evidence="2" id="KW-0819">tRNA processing</keyword>
<feature type="region of interest" description="Disordered" evidence="4">
    <location>
        <begin position="1"/>
        <end position="43"/>
    </location>
</feature>
<dbReference type="Proteomes" id="UP000774326">
    <property type="component" value="Unassembled WGS sequence"/>
</dbReference>
<reference evidence="6" key="2">
    <citation type="submission" date="2021-01" db="EMBL/GenBank/DDBJ databases">
        <authorList>
            <person name="Schikora-Tamarit M.A."/>
        </authorList>
    </citation>
    <scope>NUCLEOTIDE SEQUENCE</scope>
    <source>
        <strain evidence="6">CBS2887</strain>
    </source>
</reference>